<proteinExistence type="predicted"/>
<dbReference type="PROSITE" id="PS51257">
    <property type="entry name" value="PROKAR_LIPOPROTEIN"/>
    <property type="match status" value="1"/>
</dbReference>
<dbReference type="Proteomes" id="UP000628560">
    <property type="component" value="Unassembled WGS sequence"/>
</dbReference>
<organism evidence="1 2">
    <name type="scientific">Lelliottia nimipressuralis</name>
    <dbReference type="NCBI Taxonomy" id="69220"/>
    <lineage>
        <taxon>Bacteria</taxon>
        <taxon>Pseudomonadati</taxon>
        <taxon>Pseudomonadota</taxon>
        <taxon>Gammaproteobacteria</taxon>
        <taxon>Enterobacterales</taxon>
        <taxon>Enterobacteriaceae</taxon>
        <taxon>Lelliottia</taxon>
    </lineage>
</organism>
<dbReference type="Gene3D" id="3.30.1150.10">
    <property type="match status" value="1"/>
</dbReference>
<dbReference type="SUPFAM" id="SSF74653">
    <property type="entry name" value="TolA/TonB C-terminal domain"/>
    <property type="match status" value="1"/>
</dbReference>
<dbReference type="InterPro" id="IPR014161">
    <property type="entry name" value="Tol-Pal_TolA"/>
</dbReference>
<name>A0ABD4KFW4_9ENTR</name>
<dbReference type="AlphaFoldDB" id="A0ABD4KFW4"/>
<comment type="caution">
    <text evidence="1">The sequence shown here is derived from an EMBL/GenBank/DDBJ whole genome shotgun (WGS) entry which is preliminary data.</text>
</comment>
<gene>
    <name evidence="1" type="primary">tolA</name>
    <name evidence="1" type="ORF">ISP11_21275</name>
</gene>
<dbReference type="Pfam" id="PF06519">
    <property type="entry name" value="TolA"/>
    <property type="match status" value="1"/>
</dbReference>
<accession>A0ABD4KFW4</accession>
<dbReference type="RefSeq" id="WP_194514297.1">
    <property type="nucleotide sequence ID" value="NZ_JADIXP010000019.1"/>
</dbReference>
<sequence length="123" mass="13538">MKPFLNIAAFASVLLTVGCVPDHHVTRAESMKVTVRGNDINHYATQVHDAITDKMPIANFDGMRCTVRMQLARDGMVLNVQSEGGDAFLCDAALKAVQVAKIPPAPSDEVYQVFKNTPLDFRY</sequence>
<reference evidence="1 2" key="1">
    <citation type="submission" date="2020-11" db="EMBL/GenBank/DDBJ databases">
        <title>Identification of Lelliottia nimipressuralis from Wound Infection by Whole Genome-Based Bacterial Identification.</title>
        <authorList>
            <person name="Navarathna D.H."/>
            <person name="Choi H."/>
            <person name="Jinadatha C."/>
            <person name="Chatterjee P."/>
            <person name="Hwang M."/>
        </authorList>
    </citation>
    <scope>NUCLEOTIDE SEQUENCE [LARGE SCALE GENOMIC DNA]</scope>
    <source>
        <strain evidence="1 2">DN2020</strain>
    </source>
</reference>
<evidence type="ECO:0000313" key="1">
    <source>
        <dbReference type="EMBL" id="MBF4180397.1"/>
    </source>
</evidence>
<protein>
    <submittedName>
        <fullName evidence="1">Cell envelope integrity protein TolA</fullName>
    </submittedName>
</protein>
<dbReference type="NCBIfam" id="TIGR02794">
    <property type="entry name" value="tolA_full"/>
    <property type="match status" value="1"/>
</dbReference>
<evidence type="ECO:0000313" key="2">
    <source>
        <dbReference type="Proteomes" id="UP000628560"/>
    </source>
</evidence>
<dbReference type="EMBL" id="JADIXP010000019">
    <property type="protein sequence ID" value="MBF4180397.1"/>
    <property type="molecule type" value="Genomic_DNA"/>
</dbReference>